<sequence length="149" mass="17426">MKKRNLLYLLTMIPQLVPIGLYIDGDREVLGIKTHNDKMTEYRIPTDSKGDRIILNNNTHSPFFIYASKNRSEFEKILNPPANEDTVMKNNLISLSDKKLLVLVHYLFTSNMPNRRIKIQDTAKMLSIIIYFFLFINLLTNSPETHNWI</sequence>
<keyword evidence="1" id="KW-1133">Transmembrane helix</keyword>
<keyword evidence="2" id="KW-0150">Chloroplast</keyword>
<keyword evidence="1" id="KW-0812">Transmembrane</keyword>
<geneLocation type="chloroplast" evidence="2"/>
<protein>
    <submittedName>
        <fullName evidence="2">Uncharacterized protein</fullName>
    </submittedName>
</protein>
<reference evidence="2" key="1">
    <citation type="journal article" date="2017" name="J. Phycol.">
        <title>Analysis of chloroplast genomes and a supermatrix inform reclassification of the Rhodomelaceae (Rhodophyta).</title>
        <authorList>
            <person name="Diaz-Tapia P."/>
            <person name="Maggs C.A."/>
            <person name="West J.A."/>
            <person name="Verbruggen H."/>
        </authorList>
    </citation>
    <scope>NUCLEOTIDE SEQUENCE</scope>
    <source>
        <strain evidence="2">PD1509</strain>
    </source>
</reference>
<dbReference type="GeneID" id="33361046"/>
<name>A0A1Z1MPB7_9FLOR</name>
<evidence type="ECO:0000313" key="2">
    <source>
        <dbReference type="EMBL" id="ARW67692.1"/>
    </source>
</evidence>
<keyword evidence="1" id="KW-0472">Membrane</keyword>
<keyword evidence="2" id="KW-0934">Plastid</keyword>
<dbReference type="AlphaFoldDB" id="A0A1Z1MPB7"/>
<dbReference type="RefSeq" id="YP_009398506.1">
    <property type="nucleotide sequence ID" value="NC_035292.1"/>
</dbReference>
<proteinExistence type="predicted"/>
<dbReference type="EMBL" id="MF101448">
    <property type="protein sequence ID" value="ARW67692.1"/>
    <property type="molecule type" value="Genomic_DNA"/>
</dbReference>
<gene>
    <name evidence="2" type="primary">orf149</name>
</gene>
<evidence type="ECO:0000256" key="1">
    <source>
        <dbReference type="SAM" id="Phobius"/>
    </source>
</evidence>
<organism evidence="2">
    <name type="scientific">Lophocladia kuetzingii</name>
    <dbReference type="NCBI Taxonomy" id="675577"/>
    <lineage>
        <taxon>Eukaryota</taxon>
        <taxon>Rhodophyta</taxon>
        <taxon>Florideophyceae</taxon>
        <taxon>Rhodymeniophycidae</taxon>
        <taxon>Ceramiales</taxon>
        <taxon>Rhodomelaceae</taxon>
        <taxon>Lophothalieae</taxon>
        <taxon>Lophocladia</taxon>
    </lineage>
</organism>
<accession>A0A1Z1MPB7</accession>
<feature type="transmembrane region" description="Helical" evidence="1">
    <location>
        <begin position="122"/>
        <end position="140"/>
    </location>
</feature>